<dbReference type="PROSITE" id="PS50109">
    <property type="entry name" value="HIS_KIN"/>
    <property type="match status" value="1"/>
</dbReference>
<dbReference type="PRINTS" id="PR00344">
    <property type="entry name" value="BCTRLSENSOR"/>
</dbReference>
<dbReference type="SMART" id="SM00387">
    <property type="entry name" value="HATPase_c"/>
    <property type="match status" value="1"/>
</dbReference>
<evidence type="ECO:0000259" key="10">
    <source>
        <dbReference type="PROSITE" id="PS50113"/>
    </source>
</evidence>
<feature type="domain" description="PAS" evidence="9">
    <location>
        <begin position="9"/>
        <end position="65"/>
    </location>
</feature>
<dbReference type="SUPFAM" id="SSF47384">
    <property type="entry name" value="Homodimeric domain of signal transducing histidine kinase"/>
    <property type="match status" value="1"/>
</dbReference>
<evidence type="ECO:0000256" key="1">
    <source>
        <dbReference type="ARBA" id="ARBA00000085"/>
    </source>
</evidence>
<dbReference type="EC" id="2.7.13.3" evidence="2"/>
<keyword evidence="3" id="KW-0597">Phosphoprotein</keyword>
<dbReference type="SUPFAM" id="SSF55785">
    <property type="entry name" value="PYP-like sensor domain (PAS domain)"/>
    <property type="match status" value="1"/>
</dbReference>
<evidence type="ECO:0000256" key="6">
    <source>
        <dbReference type="ARBA" id="ARBA00023012"/>
    </source>
</evidence>
<dbReference type="InterPro" id="IPR000700">
    <property type="entry name" value="PAS-assoc_C"/>
</dbReference>
<dbReference type="InterPro" id="IPR036097">
    <property type="entry name" value="HisK_dim/P_sf"/>
</dbReference>
<comment type="catalytic activity">
    <reaction evidence="1">
        <text>ATP + protein L-histidine = ADP + protein N-phospho-L-histidine.</text>
        <dbReference type="EC" id="2.7.13.3"/>
    </reaction>
</comment>
<keyword evidence="5 11" id="KW-0418">Kinase</keyword>
<evidence type="ECO:0000256" key="7">
    <source>
        <dbReference type="ARBA" id="ARBA00023136"/>
    </source>
</evidence>
<gene>
    <name evidence="11" type="ORF">US42_C0010G0037</name>
</gene>
<dbReference type="PROSITE" id="PS50112">
    <property type="entry name" value="PAS"/>
    <property type="match status" value="1"/>
</dbReference>
<dbReference type="SMART" id="SM00388">
    <property type="entry name" value="HisKA"/>
    <property type="match status" value="1"/>
</dbReference>
<evidence type="ECO:0000256" key="2">
    <source>
        <dbReference type="ARBA" id="ARBA00012438"/>
    </source>
</evidence>
<dbReference type="InterPro" id="IPR036890">
    <property type="entry name" value="HATPase_C_sf"/>
</dbReference>
<dbReference type="PROSITE" id="PS50113">
    <property type="entry name" value="PAC"/>
    <property type="match status" value="1"/>
</dbReference>
<feature type="domain" description="Histidine kinase" evidence="8">
    <location>
        <begin position="145"/>
        <end position="363"/>
    </location>
</feature>
<dbReference type="Pfam" id="PF13426">
    <property type="entry name" value="PAS_9"/>
    <property type="match status" value="1"/>
</dbReference>
<dbReference type="SUPFAM" id="SSF55874">
    <property type="entry name" value="ATPase domain of HSP90 chaperone/DNA topoisomerase II/histidine kinase"/>
    <property type="match status" value="1"/>
</dbReference>
<dbReference type="Gene3D" id="3.30.450.20">
    <property type="entry name" value="PAS domain"/>
    <property type="match status" value="1"/>
</dbReference>
<dbReference type="GO" id="GO:0004721">
    <property type="term" value="F:phosphoprotein phosphatase activity"/>
    <property type="evidence" value="ECO:0007669"/>
    <property type="project" value="TreeGrafter"/>
</dbReference>
<dbReference type="InterPro" id="IPR001610">
    <property type="entry name" value="PAC"/>
</dbReference>
<evidence type="ECO:0000259" key="8">
    <source>
        <dbReference type="PROSITE" id="PS50109"/>
    </source>
</evidence>
<name>A0A0G0GML5_9BACT</name>
<dbReference type="InterPro" id="IPR000014">
    <property type="entry name" value="PAS"/>
</dbReference>
<dbReference type="Pfam" id="PF02518">
    <property type="entry name" value="HATPase_c"/>
    <property type="match status" value="1"/>
</dbReference>
<reference evidence="11 12" key="1">
    <citation type="journal article" date="2015" name="Nature">
        <title>rRNA introns, odd ribosomes, and small enigmatic genomes across a large radiation of phyla.</title>
        <authorList>
            <person name="Brown C.T."/>
            <person name="Hug L.A."/>
            <person name="Thomas B.C."/>
            <person name="Sharon I."/>
            <person name="Castelle C.J."/>
            <person name="Singh A."/>
            <person name="Wilkins M.J."/>
            <person name="Williams K.H."/>
            <person name="Banfield J.F."/>
        </authorList>
    </citation>
    <scope>NUCLEOTIDE SEQUENCE [LARGE SCALE GENOMIC DNA]</scope>
</reference>
<accession>A0A0G0GML5</accession>
<dbReference type="STRING" id="1619046.US42_C0010G0037"/>
<dbReference type="InterPro" id="IPR004358">
    <property type="entry name" value="Sig_transdc_His_kin-like_C"/>
</dbReference>
<dbReference type="SMART" id="SM00086">
    <property type="entry name" value="PAC"/>
    <property type="match status" value="1"/>
</dbReference>
<dbReference type="CDD" id="cd00082">
    <property type="entry name" value="HisKA"/>
    <property type="match status" value="1"/>
</dbReference>
<dbReference type="GO" id="GO:0005886">
    <property type="term" value="C:plasma membrane"/>
    <property type="evidence" value="ECO:0007669"/>
    <property type="project" value="TreeGrafter"/>
</dbReference>
<dbReference type="CDD" id="cd00075">
    <property type="entry name" value="HATPase"/>
    <property type="match status" value="1"/>
</dbReference>
<dbReference type="PANTHER" id="PTHR45453">
    <property type="entry name" value="PHOSPHATE REGULON SENSOR PROTEIN PHOR"/>
    <property type="match status" value="1"/>
</dbReference>
<dbReference type="Pfam" id="PF00512">
    <property type="entry name" value="HisKA"/>
    <property type="match status" value="1"/>
</dbReference>
<dbReference type="EMBL" id="LBSX01000010">
    <property type="protein sequence ID" value="KKQ27390.1"/>
    <property type="molecule type" value="Genomic_DNA"/>
</dbReference>
<dbReference type="Proteomes" id="UP000034849">
    <property type="component" value="Unassembled WGS sequence"/>
</dbReference>
<evidence type="ECO:0000313" key="11">
    <source>
        <dbReference type="EMBL" id="KKQ27390.1"/>
    </source>
</evidence>
<dbReference type="CDD" id="cd00130">
    <property type="entry name" value="PAS"/>
    <property type="match status" value="1"/>
</dbReference>
<dbReference type="InterPro" id="IPR003661">
    <property type="entry name" value="HisK_dim/P_dom"/>
</dbReference>
<evidence type="ECO:0000256" key="5">
    <source>
        <dbReference type="ARBA" id="ARBA00022777"/>
    </source>
</evidence>
<keyword evidence="4" id="KW-0808">Transferase</keyword>
<dbReference type="InterPro" id="IPR035965">
    <property type="entry name" value="PAS-like_dom_sf"/>
</dbReference>
<dbReference type="Gene3D" id="3.30.565.10">
    <property type="entry name" value="Histidine kinase-like ATPase, C-terminal domain"/>
    <property type="match status" value="1"/>
</dbReference>
<evidence type="ECO:0000256" key="4">
    <source>
        <dbReference type="ARBA" id="ARBA00022679"/>
    </source>
</evidence>
<keyword evidence="6" id="KW-0902">Two-component regulatory system</keyword>
<sequence>MKNSVFQEITEEVKHFIDSIGDAVIVLDKNGNILNYNKALSNILGYKSNTKLTGKQALSLLCPTDGNGTPITKKNAALFKSIDKGKKVINATRQFIKKDGSFIWATITTTPLKDHKNRVEGAIIIIRDITKEKQQEEYRTDFSHIASHSLRTPLGNVMWAIEYLLGGKPGSINKKQKNYLDDCYKTLKNMNRLVNDLLNISNIPYKKIKPNLQKINLEEIYSKVYNDLQYYAKAHNVTIEINKDQEKYFIKADENHSRTILQNIIENAIRYSFSKDNIKINLKKDGQYIIFSCTNKGIGIPEEKKKFIFAKFFRAGNAVNKEGDGTGLGLYITKELVTLNKGKIWFESVENKNTTFFIKFKTY</sequence>
<evidence type="ECO:0000259" key="9">
    <source>
        <dbReference type="PROSITE" id="PS50112"/>
    </source>
</evidence>
<dbReference type="FunFam" id="3.30.565.10:FF:000006">
    <property type="entry name" value="Sensor histidine kinase WalK"/>
    <property type="match status" value="1"/>
</dbReference>
<feature type="domain" description="PAC" evidence="10">
    <location>
        <begin position="89"/>
        <end position="141"/>
    </location>
</feature>
<keyword evidence="7" id="KW-0472">Membrane</keyword>
<dbReference type="InterPro" id="IPR003594">
    <property type="entry name" value="HATPase_dom"/>
</dbReference>
<dbReference type="PANTHER" id="PTHR45453:SF1">
    <property type="entry name" value="PHOSPHATE REGULON SENSOR PROTEIN PHOR"/>
    <property type="match status" value="1"/>
</dbReference>
<dbReference type="NCBIfam" id="TIGR00229">
    <property type="entry name" value="sensory_box"/>
    <property type="match status" value="1"/>
</dbReference>
<dbReference type="InterPro" id="IPR050351">
    <property type="entry name" value="BphY/WalK/GraS-like"/>
</dbReference>
<organism evidence="11 12">
    <name type="scientific">Candidatus Magasanikbacteria bacterium GW2011_GWC2_37_14</name>
    <dbReference type="NCBI Taxonomy" id="1619046"/>
    <lineage>
        <taxon>Bacteria</taxon>
        <taxon>Candidatus Magasanikiibacteriota</taxon>
    </lineage>
</organism>
<evidence type="ECO:0000313" key="12">
    <source>
        <dbReference type="Proteomes" id="UP000034849"/>
    </source>
</evidence>
<dbReference type="AlphaFoldDB" id="A0A0G0GML5"/>
<protein>
    <recommendedName>
        <fullName evidence="2">histidine kinase</fullName>
        <ecNumber evidence="2">2.7.13.3</ecNumber>
    </recommendedName>
</protein>
<dbReference type="InterPro" id="IPR005467">
    <property type="entry name" value="His_kinase_dom"/>
</dbReference>
<comment type="caution">
    <text evidence="11">The sequence shown here is derived from an EMBL/GenBank/DDBJ whole genome shotgun (WGS) entry which is preliminary data.</text>
</comment>
<evidence type="ECO:0000256" key="3">
    <source>
        <dbReference type="ARBA" id="ARBA00022553"/>
    </source>
</evidence>
<proteinExistence type="predicted"/>
<dbReference type="Gene3D" id="1.10.287.130">
    <property type="match status" value="1"/>
</dbReference>
<dbReference type="GO" id="GO:0000155">
    <property type="term" value="F:phosphorelay sensor kinase activity"/>
    <property type="evidence" value="ECO:0007669"/>
    <property type="project" value="InterPro"/>
</dbReference>
<dbReference type="GO" id="GO:0016036">
    <property type="term" value="P:cellular response to phosphate starvation"/>
    <property type="evidence" value="ECO:0007669"/>
    <property type="project" value="TreeGrafter"/>
</dbReference>